<evidence type="ECO:0000313" key="3">
    <source>
        <dbReference type="EMBL" id="KAH7636610.1"/>
    </source>
</evidence>
<organism evidence="3">
    <name type="scientific">Dermatophagoides farinae</name>
    <name type="common">American house dust mite</name>
    <dbReference type="NCBI Taxonomy" id="6954"/>
    <lineage>
        <taxon>Eukaryota</taxon>
        <taxon>Metazoa</taxon>
        <taxon>Ecdysozoa</taxon>
        <taxon>Arthropoda</taxon>
        <taxon>Chelicerata</taxon>
        <taxon>Arachnida</taxon>
        <taxon>Acari</taxon>
        <taxon>Acariformes</taxon>
        <taxon>Sarcoptiformes</taxon>
        <taxon>Astigmata</taxon>
        <taxon>Psoroptidia</taxon>
        <taxon>Analgoidea</taxon>
        <taxon>Pyroglyphidae</taxon>
        <taxon>Dermatophagoidinae</taxon>
        <taxon>Dermatophagoides</taxon>
    </lineage>
</organism>
<dbReference type="EMBL" id="SDOV01000010">
    <property type="protein sequence ID" value="KAH7636610.1"/>
    <property type="molecule type" value="Genomic_DNA"/>
</dbReference>
<dbReference type="AlphaFoldDB" id="A0A9D4SD20"/>
<evidence type="ECO:0000256" key="2">
    <source>
        <dbReference type="SAM" id="SignalP"/>
    </source>
</evidence>
<feature type="signal peptide" evidence="2">
    <location>
        <begin position="1"/>
        <end position="19"/>
    </location>
</feature>
<reference evidence="3" key="1">
    <citation type="submission" date="2020-06" db="EMBL/GenBank/DDBJ databases">
        <authorList>
            <person name="Ji K."/>
            <person name="Li J."/>
        </authorList>
    </citation>
    <scope>NUCLEOTIDE SEQUENCE</scope>
    <source>
        <strain evidence="3">JKM2019</strain>
        <tissue evidence="3">Whole body</tissue>
    </source>
</reference>
<reference evidence="3" key="2">
    <citation type="journal article" date="2021" name="World Allergy Organ. J.">
        <title>Chromosome-level assembly of Dermatophagoides farinae genome and transcriptome reveals two novel allergens Der f 37 and Der f 39.</title>
        <authorList>
            <person name="Chen J."/>
            <person name="Cai Z."/>
            <person name="Fan D."/>
            <person name="Hu J."/>
            <person name="Hou Y."/>
            <person name="He Y."/>
            <person name="Zhang Z."/>
            <person name="Zhao Z."/>
            <person name="Gao P."/>
            <person name="Hu W."/>
            <person name="Sun J."/>
            <person name="Li J."/>
            <person name="Ji K."/>
        </authorList>
    </citation>
    <scope>NUCLEOTIDE SEQUENCE</scope>
    <source>
        <strain evidence="3">JKM2019</strain>
    </source>
</reference>
<dbReference type="Proteomes" id="UP000828236">
    <property type="component" value="Unassembled WGS sequence"/>
</dbReference>
<feature type="region of interest" description="Disordered" evidence="1">
    <location>
        <begin position="196"/>
        <end position="222"/>
    </location>
</feature>
<gene>
    <name evidence="3" type="ORF">HUG17_10580</name>
</gene>
<protein>
    <submittedName>
        <fullName evidence="3">Dfp2-like protein</fullName>
    </submittedName>
</protein>
<evidence type="ECO:0000256" key="1">
    <source>
        <dbReference type="SAM" id="MobiDB-lite"/>
    </source>
</evidence>
<keyword evidence="2" id="KW-0732">Signal</keyword>
<name>A0A9D4SD20_DERFA</name>
<sequence length="303" mass="32741">MHLKLALFVIVAALELASSQPVSQQLSPALQFKQNQLPAGQFLPARKPAIRSPTKSQQAAARALAPVISAVITRHTQEVVDVPVDDVSQAAPQIVIVEPHLQPVTIEFRSRSSPVKINTVHQPGEKGQVQQTRSEEEPDRIIHEVVKPVIQEIREIIQPFRKITQQILPVQEEVHSILSKGEKRSEIEQVTDDAALAGATPEEPVEQAAIQSGGRSAAPAPSAVPTISTFQFQPQAQPAFISAPLVPQPPQNTVVQAGLVGGTRILPASEAVYEQQREVVSAIAAPGGLKKKRSANIFRFDLP</sequence>
<comment type="caution">
    <text evidence="3">The sequence shown here is derived from an EMBL/GenBank/DDBJ whole genome shotgun (WGS) entry which is preliminary data.</text>
</comment>
<proteinExistence type="predicted"/>
<feature type="chain" id="PRO_5039370907" evidence="2">
    <location>
        <begin position="20"/>
        <end position="303"/>
    </location>
</feature>
<accession>A0A9D4SD20</accession>
<dbReference type="OrthoDB" id="6502761at2759"/>